<dbReference type="SMART" id="SM00365">
    <property type="entry name" value="LRR_SD22"/>
    <property type="match status" value="14"/>
</dbReference>
<dbReference type="EMBL" id="CAMXCT030006778">
    <property type="protein sequence ID" value="CAL4807217.1"/>
    <property type="molecule type" value="Genomic_DNA"/>
</dbReference>
<dbReference type="SMART" id="SM00368">
    <property type="entry name" value="LRR_RI"/>
    <property type="match status" value="4"/>
</dbReference>
<keyword evidence="3" id="KW-1133">Transmembrane helix</keyword>
<dbReference type="PANTHER" id="PTHR24366">
    <property type="entry name" value="IG(IMMUNOGLOBULIN) AND LRR(LEUCINE RICH REPEAT) DOMAINS"/>
    <property type="match status" value="1"/>
</dbReference>
<accession>A0A9P1GRY2</accession>
<feature type="transmembrane region" description="Helical" evidence="3">
    <location>
        <begin position="431"/>
        <end position="455"/>
    </location>
</feature>
<proteinExistence type="predicted"/>
<evidence type="ECO:0000313" key="4">
    <source>
        <dbReference type="EMBL" id="CAI4019905.1"/>
    </source>
</evidence>
<feature type="transmembrane region" description="Helical" evidence="3">
    <location>
        <begin position="108"/>
        <end position="126"/>
    </location>
</feature>
<feature type="transmembrane region" description="Helical" evidence="3">
    <location>
        <begin position="3253"/>
        <end position="3271"/>
    </location>
</feature>
<feature type="transmembrane region" description="Helical" evidence="3">
    <location>
        <begin position="3197"/>
        <end position="3216"/>
    </location>
</feature>
<dbReference type="PROSITE" id="PS51450">
    <property type="entry name" value="LRR"/>
    <property type="match status" value="16"/>
</dbReference>
<evidence type="ECO:0000256" key="3">
    <source>
        <dbReference type="SAM" id="Phobius"/>
    </source>
</evidence>
<sequence length="4522" mass="507766">MDKWISIEEVESAWFQLFGGKNLPEDAIPRARARFDAAKFQEMSPDLPFPCSETNCSTFHPNRHGFCHKHRFHRFGRKLSSAVVRTLGWLELVLLLTIQAAAEIQSRFLLLVILVSLLPVTCIFLEESTGMSAASICVTLLAVAFTTCLYTAKRLDGMQQSVFNMALATEASYFQVLQPTSETSNNLVHLVQVSTILRSHTDGSSQELQTQQDLRSNYQQAKHHMNLFQTVVCEPLASTGLEVTAKIKSLTELDEREGAADILVCEVWCDSLQEVQDAWDMLKDLDGVEIVSARDFFAVASYKKFCKVVVSLQGYLTTVVLLEKSLSSWEAQKGLSDAADSLGLLDKTKASAWEVSRLQRDSEVPRCVFVATALLRLVALLSCYIIGGQIGRVNSWDPFFGSYCCYLIFLDYELYEYECGNSVPRMLAMNVPFLTCFLILLWEILCCCCCCFCFCKRRQSFKIRPRPTQLWYRRYLGVQGCHYAFKVAALQFLTVMTQGLAKTSLFRTIQDTHGSEALRASTAVRCFIVLLLCNILFPAMILVIPNYVFSRVGAALLDAVLDVGYMVTSIWLYVVFATEESLTDIFLSSFLNYMSIYICVAHVLCVCRSLETADWIALFQVPRAPPTGKAWKRILFSTAYVAFVSILLGGIVLGAFTSHDGLCPPCQCAAVAPTSLLLERCVIPIGYVAQGAPDMLEFNLTNRNITKVLPDAFIARGEHQRVRSVSLCGNHLTELPEGLFRDLLQQEEDDWGSPDIDTVDLADNRIATLPPGLFQAGSSGGLSVIRELHLEGNCLTTLPPGVFHGLTFGQYCSNSKYYNCIGMSQLQVLHAEAIHDLKFVQNGILDMSQNKLQTLHAQTFHGLNFRQNGILNMSQNKLQVLHADAFHGLKFDQNGILDMSQNKLKVLHADAFHGLTFVYYGILDMSQNKLQVLHAEAFHDLKFGQNGILDMSQNKLQTLPPKVFDGLDLDRLYLQQNELFQLHAETFHGVTFGYNRILDMSQNKFQDLPPKVFGGLELNRLYLQNNNLVRLHAGTFQGLTFGKNGILNMSQNKLQVLHAETFQGLSFANKGILDMSQNKLSTLSEKVFDGLRYLRSLRLEGNRLRSLGTRLFYWLINLEELNLEQNQLMDLDEDVFDSASSSTCNSAGCVYRSLKRRLLKLNLGGNQLATLPNDLFNGFRALRNLQLQSNLLARLPQQLFQTLGEVHWTNLSSLKLLNLSQNALEELPPSLFDGLNLSVIDLSHNNLRKLDSQLFDLENLTSLDVSHNKLQALPPKVFQSGVSKLEILDLAENELSTLPALFFCCNLSIRSLKLEGNRLQRLHLGDVWGLSYLEELNLQQNQLAHLDGAVFDDYEHHNLKRSLLKLNLGGNQLATLPNDLFNGFRALRNLQLQSNLLARLPQQLFQNLSSLKLLNLSQNALEELPPSLFDGLNLSVIDLSHNNLRKLDSQLFDLENLTSLDVSHNKLQALPPKVFQSGVSKLEILDLAENELSTLPALFFCCNLSIRSLKLEGNRLQRLHLGDVWGLSYLEELNLQQNQLAHLDGAVFDDYEHHNLKRSLLKLNLGGNQLATLPNDLFNGFRALRNLQLQSNLLARLPQQLFQTLGEVHWANLSSLKLLNLSQNALEELPPSLFDGLNLSVIDLSHNNLRKLDSQLFDLENLTSLDVSHNKLQALPPKVFDGFRLNQVYLQNNDLSQLDAETFHGLAFGQNSILDMSQNKLQDLPPKVFDGLKLNKLYLPNNDLSQLHADAFHGLSFGYYGILDMSQNKLQSLHAEAFHGLKFGQNGILDMSQNNLQDLPPKVFDSLELDRLYLQNNNLIQLHTGSFQGLTFGRYCSNCILDISQNKLQVLHAGAFHGLKFGQNGILDMSQNKLQELPVKVFDSLELDRLYLQNNNLIQLHTGSFQGLTFGRYCSNCILDISQNKLQVLHAGAFHGLTFAFKSILDMSQNKLQSLHAEAFHGLKFGQNGILDMSQNKLQELPVKVFDSLELDRLYLQNNNLIQLHTGTFQGLTFGKNGILDMSQNKLQVLHAETFQGLSFANKGILDMSQNKLQDLPPKVFGGLELNRLYLQNNNLVQLHAGTFQGLTFGKNGILNMSQNKLQVLHAETFQGLSFANKGILDMSQNKLSTLPEKVFDGLWYLRSLDLAENELVTLSSDVFHSLPDLGSLRLERNRLRSLGDRPFYQLYHLEELHLAQNLLEDLDDHVFDSLSVSVCDSAGCVHHSLKRRLLELHLAGNRLTALHDGLFKGFRSLRTLQLQSNQLANLSSLKLLNLSRNALEELPPSLFDGLNLKVIDLSHNKLRTLNATQFDLESLTTLDLRGNRLTDATLQDLARLKAVLKLLIHRFSRCKTRSKGSWQKLRVSCEGRHSLRMVHALHAAYHDWLDEPWHGNVLLSCGPHKLKPKQQLQEFNADFVFANYSLVFVEDVASSWCEAHHLGYGQPLSFEAFNLYHANFWVIGPATAGHGRGGCSYVELVATSAQMQRPLWQLGSGFVSHAWLEPVCKFVACLKRHASLRELPDQTAYWVCAYANNQHQLENEICNNPRKTSFYRAIKLCAGVLLVLDQNATPFTRTFAWKSASKEWQWGQGIWCCFEESIAVEERNKGNPLLLDVAATENGRAHVITDGLVGAEQQMMPLLGFLAKSRREAEFPTEILMKGLNVDIASATASKASDKTTILNSIRLPRAGTQVLQEEAQATHESYDAVGRALAGHFALANWFSSVANGLDTSRLLTALQNDDLRRAVQLSLTGKFDGMQLSTFLDHLPPQLQILRLDLGFTAVESVQLDAPLSELQELSLRFTKTSLRQVNLQRNMMPKLRSLQLWLSHLPELEELQLDLELTQGPRALQELVLHVHSCPKLPKTAKKAFSAVMRICHWLELILLLTIQAAAEIQSRVLLLLILLSLLPATCIFLEESTGISIASICVTFLVVAVGSCFYTATRLDSMQQRVFKLALATEANYFQVLHPTADTSEHLIQVSTMLTNHSGGLSQELAQPEQDLKSRYIEALCQLIHFQRAVCDPLTSMGLEVVANIKSVTELDEREGTADNILYFEVMSDGLQQVQDAWEMLQTLDVEIVSAHDFFAVASSRKCCRIVVSLRGYLAMIFLLEKSLSFLESQRGLSDAANSLGLLDKTTAASWEASGRQGASEFPRSVFAATALLRLLALYSSFIIAIFIHKLGSGKYDPNEQGPFSPRLSAMALPFWVCGAVLLWEFLRSCCDTFADGSTRALKIRPRPTQVWYRKYLGVQGRYYAFKVAALQLITVVIQGLAKASLFGAIRDQRSSEALNSASVHCFMGLLLCNCIFPALVLAFPNCVSSRVGAAVMDAFLDFGYLITSLWVYIDFASPEHFAPIFLETFLNYASIYICIAHILCVCRSLETADWASLFQVQHAEPMWGPVRRRLFSSAYACALVIFVGVMLGDIVYLHEAGPCSPCSCSATAPGSLLLERCPFRSGYFAYRAPPLALDLAKRNITEILPDAFLAAGRVRSRVTSLSLRGNHLTELPEGLFVDLLDQDFINITSLDLGYNRLMALSAGVFQTRSARKVRMDSLHLESNHFTTLPAGVFKGVEVDQVYLRNNNLTQLHAEAFHGLTFGQNRTLDISQNNLRQLPPKVFDGLELDRLYLQNNNLSQLHAETFQGLTFGQNGILDMSRNKLQTLHADTFQNLTFGQNGILDMSQNTLQVLHAEAFHGLTFGGNGMLDMSHNQLRASIAETFRGLAFSENGILDMSENQLQDLPPKLFDGLWLKGLYLQKNDLSQLHAQTLHGLTFGQNGILDMSQNQLQEFSADTFHGLIFGEKFILNMSQNTLQVLHADTFRGLTFGQNGILDMSRNKLQTLHSDTFQGLAFGQNGILTMSQNQLQELSADTFHGILDMSQNTLQVLHADTFQGLAFGQNGILTMSQNQLQELSADTFHGLIFGEKFILNMSQNTLQVLHADTFQGLTFGQNGILDMSQNTLQDLPPKLFDGLWLKGLYLQKNDLSQLHSDTFRGLTLSSGILDISDNTLQDLPPKLFDGLWLKGLYLQNNDLSQLHAETFRGLTLYNGILDISQNRLQDLPPKLFDGFKLNQLHLHSNVLSQLHAETFHGLTFADKGILDMSKNQLQDLPPKLFDGLKLNQLSLRSNDLSQLHAETFRGLTLRYNGILDMSKNQLQDLPPKLFDGFKLNQLHLQNNLHAETFRGLTLRYNGILDMSENQLQDLPPKLFDGFKLNQLHLQNNDLSQLHAETFRGLTLYNGILDISQNRLQDLPPKLFDGFKLNQLHLQNNALSQLHAETFHGLTFNYGWSNCTLDISQNKLQDLPPKVFNGTGHLEILDLADNELSTVSDDAFRGLSSLRSLRLEGNRLRSLGTRPFYWLYSLIELNLEQNQLTDLDEDVFISRYEVEYDSYYSKHYTLKRSLMKLNLGGNRLTTLPGGLFNGFTNLRKLQLQSNQLERLPPKLFQSLTLEFLNLSRNALEELPPGVFDGRIWLSVIDLSHNKLRTLNATLFDLESLTTLDLRGNRLTDATREDLARLKVELHVD</sequence>
<dbReference type="Proteomes" id="UP001152797">
    <property type="component" value="Unassembled WGS sequence"/>
</dbReference>
<dbReference type="Gene3D" id="3.80.10.10">
    <property type="entry name" value="Ribonuclease Inhibitor"/>
    <property type="match status" value="26"/>
</dbReference>
<dbReference type="EMBL" id="CAMXCT020006778">
    <property type="protein sequence ID" value="CAL1173280.1"/>
    <property type="molecule type" value="Genomic_DNA"/>
</dbReference>
<feature type="transmembrane region" description="Helical" evidence="3">
    <location>
        <begin position="2920"/>
        <end position="2941"/>
    </location>
</feature>
<dbReference type="EMBL" id="CAMXCT010006778">
    <property type="protein sequence ID" value="CAI4019905.1"/>
    <property type="molecule type" value="Genomic_DNA"/>
</dbReference>
<evidence type="ECO:0000313" key="5">
    <source>
        <dbReference type="EMBL" id="CAL1173280.1"/>
    </source>
</evidence>
<feature type="transmembrane region" description="Helical" evidence="3">
    <location>
        <begin position="367"/>
        <end position="387"/>
    </location>
</feature>
<organism evidence="4">
    <name type="scientific">Cladocopium goreaui</name>
    <dbReference type="NCBI Taxonomy" id="2562237"/>
    <lineage>
        <taxon>Eukaryota</taxon>
        <taxon>Sar</taxon>
        <taxon>Alveolata</taxon>
        <taxon>Dinophyceae</taxon>
        <taxon>Suessiales</taxon>
        <taxon>Symbiodiniaceae</taxon>
        <taxon>Cladocopium</taxon>
    </lineage>
</organism>
<dbReference type="InterPro" id="IPR032675">
    <property type="entry name" value="LRR_dom_sf"/>
</dbReference>
<reference evidence="5" key="2">
    <citation type="submission" date="2024-04" db="EMBL/GenBank/DDBJ databases">
        <authorList>
            <person name="Chen Y."/>
            <person name="Shah S."/>
            <person name="Dougan E. K."/>
            <person name="Thang M."/>
            <person name="Chan C."/>
        </authorList>
    </citation>
    <scope>NUCLEOTIDE SEQUENCE [LARGE SCALE GENOMIC DNA]</scope>
</reference>
<name>A0A9P1GRY2_9DINO</name>
<keyword evidence="1" id="KW-0433">Leucine-rich repeat</keyword>
<dbReference type="OrthoDB" id="277458at2759"/>
<feature type="transmembrane region" description="Helical" evidence="3">
    <location>
        <begin position="634"/>
        <end position="656"/>
    </location>
</feature>
<feature type="transmembrane region" description="Helical" evidence="3">
    <location>
        <begin position="520"/>
        <end position="543"/>
    </location>
</feature>
<dbReference type="SMART" id="SM00364">
    <property type="entry name" value="LRR_BAC"/>
    <property type="match status" value="21"/>
</dbReference>
<feature type="transmembrane region" description="Helical" evidence="3">
    <location>
        <begin position="3325"/>
        <end position="3343"/>
    </location>
</feature>
<feature type="transmembrane region" description="Helical" evidence="3">
    <location>
        <begin position="594"/>
        <end position="613"/>
    </location>
</feature>
<evidence type="ECO:0000256" key="2">
    <source>
        <dbReference type="ARBA" id="ARBA00022737"/>
    </source>
</evidence>
<feature type="transmembrane region" description="Helical" evidence="3">
    <location>
        <begin position="2868"/>
        <end position="2885"/>
    </location>
</feature>
<evidence type="ECO:0000256" key="1">
    <source>
        <dbReference type="ARBA" id="ARBA00022614"/>
    </source>
</evidence>
<keyword evidence="3" id="KW-0812">Transmembrane</keyword>
<feature type="transmembrane region" description="Helical" evidence="3">
    <location>
        <begin position="3363"/>
        <end position="3387"/>
    </location>
</feature>
<reference evidence="4" key="1">
    <citation type="submission" date="2022-10" db="EMBL/GenBank/DDBJ databases">
        <authorList>
            <person name="Chen Y."/>
            <person name="Dougan E. K."/>
            <person name="Chan C."/>
            <person name="Rhodes N."/>
            <person name="Thang M."/>
        </authorList>
    </citation>
    <scope>NUCLEOTIDE SEQUENCE</scope>
</reference>
<feature type="transmembrane region" description="Helical" evidence="3">
    <location>
        <begin position="476"/>
        <end position="500"/>
    </location>
</feature>
<feature type="transmembrane region" description="Helical" evidence="3">
    <location>
        <begin position="3155"/>
        <end position="3177"/>
    </location>
</feature>
<feature type="transmembrane region" description="Helical" evidence="3">
    <location>
        <begin position="132"/>
        <end position="152"/>
    </location>
</feature>
<dbReference type="SMART" id="SM00369">
    <property type="entry name" value="LRR_TYP"/>
    <property type="match status" value="98"/>
</dbReference>
<dbReference type="Pfam" id="PF13855">
    <property type="entry name" value="LRR_8"/>
    <property type="match status" value="12"/>
</dbReference>
<dbReference type="PANTHER" id="PTHR24366:SF96">
    <property type="entry name" value="LEUCINE RICH REPEAT CONTAINING 53"/>
    <property type="match status" value="1"/>
</dbReference>
<dbReference type="SUPFAM" id="SSF52047">
    <property type="entry name" value="RNI-like"/>
    <property type="match status" value="1"/>
</dbReference>
<keyword evidence="6" id="KW-1185">Reference proteome</keyword>
<feature type="transmembrane region" description="Helical" evidence="3">
    <location>
        <begin position="2897"/>
        <end position="2914"/>
    </location>
</feature>
<dbReference type="InterPro" id="IPR001611">
    <property type="entry name" value="Leu-rich_rpt"/>
</dbReference>
<protein>
    <submittedName>
        <fullName evidence="4">Uncharacterized protein</fullName>
    </submittedName>
</protein>
<gene>
    <name evidence="4" type="ORF">C1SCF055_LOCUS44363</name>
</gene>
<comment type="caution">
    <text evidence="4">The sequence shown here is derived from an EMBL/GenBank/DDBJ whole genome shotgun (WGS) entry which is preliminary data.</text>
</comment>
<feature type="transmembrane region" description="Helical" evidence="3">
    <location>
        <begin position="3408"/>
        <end position="3428"/>
    </location>
</feature>
<feature type="transmembrane region" description="Helical" evidence="3">
    <location>
        <begin position="3291"/>
        <end position="3313"/>
    </location>
</feature>
<dbReference type="FunFam" id="3.80.10.10:FF:001164">
    <property type="entry name" value="GH01279p"/>
    <property type="match status" value="4"/>
</dbReference>
<feature type="transmembrane region" description="Helical" evidence="3">
    <location>
        <begin position="555"/>
        <end position="574"/>
    </location>
</feature>
<keyword evidence="3" id="KW-0472">Membrane</keyword>
<dbReference type="InterPro" id="IPR003591">
    <property type="entry name" value="Leu-rich_rpt_typical-subtyp"/>
</dbReference>
<keyword evidence="2" id="KW-0677">Repeat</keyword>
<dbReference type="SUPFAM" id="SSF52058">
    <property type="entry name" value="L domain-like"/>
    <property type="match status" value="10"/>
</dbReference>
<evidence type="ECO:0000313" key="6">
    <source>
        <dbReference type="Proteomes" id="UP001152797"/>
    </source>
</evidence>